<comment type="cofactor">
    <cofactor evidence="6">
        <name>Zn(2+)</name>
        <dbReference type="ChEBI" id="CHEBI:29105"/>
    </cofactor>
    <text evidence="6">Binds 1 zinc ion per subunit.</text>
</comment>
<dbReference type="RefSeq" id="WP_107494685.1">
    <property type="nucleotide sequence ID" value="NZ_PZKC01000017.1"/>
</dbReference>
<dbReference type="Pfam" id="PF01435">
    <property type="entry name" value="Peptidase_M48"/>
    <property type="match status" value="1"/>
</dbReference>
<keyword evidence="5 6" id="KW-0482">Metalloprotease</keyword>
<evidence type="ECO:0000313" key="10">
    <source>
        <dbReference type="Proteomes" id="UP000241193"/>
    </source>
</evidence>
<organism evidence="9 10">
    <name type="scientific">Pseudothauera lacus</name>
    <dbReference type="NCBI Taxonomy" id="2136175"/>
    <lineage>
        <taxon>Bacteria</taxon>
        <taxon>Pseudomonadati</taxon>
        <taxon>Pseudomonadota</taxon>
        <taxon>Betaproteobacteria</taxon>
        <taxon>Rhodocyclales</taxon>
        <taxon>Zoogloeaceae</taxon>
        <taxon>Pseudothauera</taxon>
    </lineage>
</organism>
<dbReference type="Proteomes" id="UP000241193">
    <property type="component" value="Unassembled WGS sequence"/>
</dbReference>
<dbReference type="InterPro" id="IPR001915">
    <property type="entry name" value="Peptidase_M48"/>
</dbReference>
<reference evidence="9 10" key="1">
    <citation type="submission" date="2018-03" db="EMBL/GenBank/DDBJ databases">
        <authorList>
            <person name="Keele B.F."/>
        </authorList>
    </citation>
    <scope>NUCLEOTIDE SEQUENCE [LARGE SCALE GENOMIC DNA]</scope>
    <source>
        <strain evidence="9 10">D20</strain>
    </source>
</reference>
<proteinExistence type="inferred from homology"/>
<protein>
    <recommendedName>
        <fullName evidence="8">Peptidase M48 domain-containing protein</fullName>
    </recommendedName>
</protein>
<keyword evidence="3 6" id="KW-0378">Hydrolase</keyword>
<keyword evidence="4 6" id="KW-0862">Zinc</keyword>
<gene>
    <name evidence="9" type="ORF">C8261_15735</name>
</gene>
<keyword evidence="7" id="KW-0472">Membrane</keyword>
<keyword evidence="10" id="KW-1185">Reference proteome</keyword>
<evidence type="ECO:0000256" key="3">
    <source>
        <dbReference type="ARBA" id="ARBA00022801"/>
    </source>
</evidence>
<accession>A0A2T4IBJ1</accession>
<dbReference type="GO" id="GO:0004222">
    <property type="term" value="F:metalloendopeptidase activity"/>
    <property type="evidence" value="ECO:0007669"/>
    <property type="project" value="InterPro"/>
</dbReference>
<dbReference type="GO" id="GO:0006508">
    <property type="term" value="P:proteolysis"/>
    <property type="evidence" value="ECO:0007669"/>
    <property type="project" value="UniProtKB-KW"/>
</dbReference>
<dbReference type="AlphaFoldDB" id="A0A2T4IBJ1"/>
<keyword evidence="1 6" id="KW-0645">Protease</keyword>
<dbReference type="EMBL" id="PZKC01000017">
    <property type="protein sequence ID" value="PTD95154.1"/>
    <property type="molecule type" value="Genomic_DNA"/>
</dbReference>
<reference evidence="9 10" key="2">
    <citation type="submission" date="2018-04" db="EMBL/GenBank/DDBJ databases">
        <title>Thauera lacus sp. nov., isolated from an saline lake in Inner Mongolia, China.</title>
        <authorList>
            <person name="Liang Q.-Y."/>
        </authorList>
    </citation>
    <scope>NUCLEOTIDE SEQUENCE [LARGE SCALE GENOMIC DNA]</scope>
    <source>
        <strain evidence="9 10">D20</strain>
    </source>
</reference>
<evidence type="ECO:0000259" key="8">
    <source>
        <dbReference type="Pfam" id="PF01435"/>
    </source>
</evidence>
<evidence type="ECO:0000256" key="5">
    <source>
        <dbReference type="ARBA" id="ARBA00023049"/>
    </source>
</evidence>
<comment type="similarity">
    <text evidence="6">Belongs to the peptidase M48 family.</text>
</comment>
<evidence type="ECO:0000256" key="4">
    <source>
        <dbReference type="ARBA" id="ARBA00022833"/>
    </source>
</evidence>
<evidence type="ECO:0000256" key="2">
    <source>
        <dbReference type="ARBA" id="ARBA00022723"/>
    </source>
</evidence>
<evidence type="ECO:0000256" key="7">
    <source>
        <dbReference type="SAM" id="Phobius"/>
    </source>
</evidence>
<keyword evidence="7" id="KW-0812">Transmembrane</keyword>
<dbReference type="OrthoDB" id="9789270at2"/>
<feature type="domain" description="Peptidase M48" evidence="8">
    <location>
        <begin position="152"/>
        <end position="326"/>
    </location>
</feature>
<evidence type="ECO:0000256" key="6">
    <source>
        <dbReference type="RuleBase" id="RU003983"/>
    </source>
</evidence>
<comment type="caution">
    <text evidence="9">The sequence shown here is derived from an EMBL/GenBank/DDBJ whole genome shotgun (WGS) entry which is preliminary data.</text>
</comment>
<name>A0A2T4IBJ1_9RHOO</name>
<keyword evidence="2" id="KW-0479">Metal-binding</keyword>
<evidence type="ECO:0000313" key="9">
    <source>
        <dbReference type="EMBL" id="PTD95154.1"/>
    </source>
</evidence>
<dbReference type="CDD" id="cd07328">
    <property type="entry name" value="M48_Ste24p_like"/>
    <property type="match status" value="1"/>
</dbReference>
<keyword evidence="7" id="KW-1133">Transmembrane helix</keyword>
<sequence length="401" mass="43768">MRASASSESSRIGSLRVRLARRLGMVAGAALVGLLLLLAVVAGAVWRLGGQALIAPSFAETLGWAALALMVAAFGLVLVRLLMLSPPPPAGVWLAPDEAEALHYRINEVGRRMGAAPLDGVWITDEMNAAVMQRPRYGWIGPIETHLMIGLPLVHCLSRRQFLAVLAHEFGHLSMQRRGLGAIGAHLRAWWMRVLDHVSYLFPAFAGWLDAAASGNYTLRMLRLSRLEEFEADASAARLVGRGLLAEALIEVSLKDRFLREDYWPKVLAQCESSAQPSIRPFREMGLGVAAGFHEVTGMNAGFCGGAEGDAASLHPTPAERLRAMRVEAGQTATVGPSAASHYLSALLPRLAWIFDRDWWERSESAWKQAYRLSRSARRRAAREAMGKVDPMPAPIPTQMV</sequence>
<dbReference type="GO" id="GO:0046872">
    <property type="term" value="F:metal ion binding"/>
    <property type="evidence" value="ECO:0007669"/>
    <property type="project" value="UniProtKB-KW"/>
</dbReference>
<feature type="transmembrane region" description="Helical" evidence="7">
    <location>
        <begin position="62"/>
        <end position="83"/>
    </location>
</feature>
<dbReference type="Gene3D" id="3.30.2010.10">
    <property type="entry name" value="Metalloproteases ('zincins'), catalytic domain"/>
    <property type="match status" value="1"/>
</dbReference>
<evidence type="ECO:0000256" key="1">
    <source>
        <dbReference type="ARBA" id="ARBA00022670"/>
    </source>
</evidence>